<comment type="caution">
    <text evidence="1">The sequence shown here is derived from an EMBL/GenBank/DDBJ whole genome shotgun (WGS) entry which is preliminary data.</text>
</comment>
<sequence length="266" mass="27313">MAGPAETAGAAGAAACEVLIGIATADGLLTSGCAESLAAAIGAVAASGAQPRFQTVDFHDVATARNHICGLALARPGISHVLFIDNDMKIRGEVFRLLLGAGRPVVGAVYAKRQIDLEAYAAARAAGHPPDTARALASPFVLRHGDGRLQVREGLVQLDGIGMGCALIETALLRRVAGAGGLGRQAALPHAAGALGESVWDFFSRMPQPDGRWLSDDFAFCTRVQAVEPGAVWGYVGPGVAHQGRMDFGGAFFDRAQAMAAMAAKG</sequence>
<organism evidence="1 2">
    <name type="scientific">Paralimibaculum aggregatum</name>
    <dbReference type="NCBI Taxonomy" id="3036245"/>
    <lineage>
        <taxon>Bacteria</taxon>
        <taxon>Pseudomonadati</taxon>
        <taxon>Pseudomonadota</taxon>
        <taxon>Alphaproteobacteria</taxon>
        <taxon>Rhodobacterales</taxon>
        <taxon>Paracoccaceae</taxon>
        <taxon>Paralimibaculum</taxon>
    </lineage>
</organism>
<proteinExistence type="predicted"/>
<dbReference type="RefSeq" id="WP_285670807.1">
    <property type="nucleotide sequence ID" value="NZ_BSYI01000007.1"/>
</dbReference>
<evidence type="ECO:0008006" key="3">
    <source>
        <dbReference type="Google" id="ProtNLM"/>
    </source>
</evidence>
<name>A0ABQ6LGE5_9RHOB</name>
<dbReference type="EMBL" id="BSYI01000007">
    <property type="protein sequence ID" value="GMG82062.1"/>
    <property type="molecule type" value="Genomic_DNA"/>
</dbReference>
<evidence type="ECO:0000313" key="1">
    <source>
        <dbReference type="EMBL" id="GMG82062.1"/>
    </source>
</evidence>
<dbReference type="Proteomes" id="UP001239909">
    <property type="component" value="Unassembled WGS sequence"/>
</dbReference>
<gene>
    <name evidence="1" type="ORF">LNKW23_12750</name>
</gene>
<protein>
    <recommendedName>
        <fullName evidence="3">Glycosyltransferase</fullName>
    </recommendedName>
</protein>
<keyword evidence="2" id="KW-1185">Reference proteome</keyword>
<accession>A0ABQ6LGE5</accession>
<evidence type="ECO:0000313" key="2">
    <source>
        <dbReference type="Proteomes" id="UP001239909"/>
    </source>
</evidence>
<reference evidence="1 2" key="1">
    <citation type="submission" date="2023-04" db="EMBL/GenBank/DDBJ databases">
        <title>Marinoamorphus aggregata gen. nov., sp. Nov., isolate from tissue of brittle star Ophioplocus japonicus.</title>
        <authorList>
            <person name="Kawano K."/>
            <person name="Sawayama S."/>
            <person name="Nakagawa S."/>
        </authorList>
    </citation>
    <scope>NUCLEOTIDE SEQUENCE [LARGE SCALE GENOMIC DNA]</scope>
    <source>
        <strain evidence="1 2">NKW23</strain>
    </source>
</reference>